<dbReference type="Gramene" id="HORVU.MOREX.r3.6HG0625770.1">
    <property type="protein sequence ID" value="HORVU.MOREX.r3.6HG0625770.1.CDS1"/>
    <property type="gene ID" value="HORVU.MOREX.r3.6HG0625770"/>
</dbReference>
<dbReference type="Proteomes" id="UP000011116">
    <property type="component" value="Chromosome 6H"/>
</dbReference>
<keyword evidence="3" id="KW-1185">Reference proteome</keyword>
<name>A0A8I6Y7U8_HORVV</name>
<accession>A0A8I6Y7U8</accession>
<gene>
    <name evidence="2" type="primary">LOC123402813</name>
</gene>
<reference evidence="2" key="3">
    <citation type="submission" date="2022-01" db="UniProtKB">
        <authorList>
            <consortium name="EnsemblPlants"/>
        </authorList>
    </citation>
    <scope>IDENTIFICATION</scope>
    <source>
        <strain evidence="2">subsp. vulgare</strain>
    </source>
</reference>
<dbReference type="EnsemblPlants" id="HORVU.MOREX.r3.6HG0625770.1">
    <property type="protein sequence ID" value="HORVU.MOREX.r3.6HG0625770.1.CDS1"/>
    <property type="gene ID" value="HORVU.MOREX.r3.6HG0625770"/>
</dbReference>
<sequence>MREAAESRLGLGFCPARCRSTRFRCCSCCTAGDGASALRAQYPLPMGTRRASPLSGRIEQPLPPETSCANGLAVRLDGGEGGEDGLLQLPAAGASCLRSLWRLQRKEPGWFVGEHMQEERRILGAAVGEEGGDETLTDLTVEPPAESLTRGRDARW</sequence>
<protein>
    <submittedName>
        <fullName evidence="2">Uncharacterized protein</fullName>
    </submittedName>
</protein>
<evidence type="ECO:0000256" key="1">
    <source>
        <dbReference type="SAM" id="MobiDB-lite"/>
    </source>
</evidence>
<evidence type="ECO:0000313" key="2">
    <source>
        <dbReference type="EnsemblPlants" id="HORVU.MOREX.r3.6HG0625770.1.CDS1"/>
    </source>
</evidence>
<reference evidence="2" key="2">
    <citation type="submission" date="2020-10" db="EMBL/GenBank/DDBJ databases">
        <authorList>
            <person name="Scholz U."/>
            <person name="Mascher M."/>
            <person name="Fiebig A."/>
        </authorList>
    </citation>
    <scope>NUCLEOTIDE SEQUENCE [LARGE SCALE GENOMIC DNA]</scope>
    <source>
        <strain evidence="2">cv. Morex</strain>
    </source>
</reference>
<reference evidence="3" key="1">
    <citation type="journal article" date="2012" name="Nature">
        <title>A physical, genetic and functional sequence assembly of the barley genome.</title>
        <authorList>
            <consortium name="The International Barley Genome Sequencing Consortium"/>
            <person name="Mayer K.F."/>
            <person name="Waugh R."/>
            <person name="Brown J.W."/>
            <person name="Schulman A."/>
            <person name="Langridge P."/>
            <person name="Platzer M."/>
            <person name="Fincher G.B."/>
            <person name="Muehlbauer G.J."/>
            <person name="Sato K."/>
            <person name="Close T.J."/>
            <person name="Wise R.P."/>
            <person name="Stein N."/>
        </authorList>
    </citation>
    <scope>NUCLEOTIDE SEQUENCE [LARGE SCALE GENOMIC DNA]</scope>
    <source>
        <strain evidence="3">cv. Morex</strain>
    </source>
</reference>
<feature type="region of interest" description="Disordered" evidence="1">
    <location>
        <begin position="130"/>
        <end position="156"/>
    </location>
</feature>
<evidence type="ECO:0000313" key="3">
    <source>
        <dbReference type="Proteomes" id="UP000011116"/>
    </source>
</evidence>
<organism evidence="2 3">
    <name type="scientific">Hordeum vulgare subsp. vulgare</name>
    <name type="common">Domesticated barley</name>
    <dbReference type="NCBI Taxonomy" id="112509"/>
    <lineage>
        <taxon>Eukaryota</taxon>
        <taxon>Viridiplantae</taxon>
        <taxon>Streptophyta</taxon>
        <taxon>Embryophyta</taxon>
        <taxon>Tracheophyta</taxon>
        <taxon>Spermatophyta</taxon>
        <taxon>Magnoliopsida</taxon>
        <taxon>Liliopsida</taxon>
        <taxon>Poales</taxon>
        <taxon>Poaceae</taxon>
        <taxon>BOP clade</taxon>
        <taxon>Pooideae</taxon>
        <taxon>Triticodae</taxon>
        <taxon>Triticeae</taxon>
        <taxon>Hordeinae</taxon>
        <taxon>Hordeum</taxon>
    </lineage>
</organism>
<dbReference type="AlphaFoldDB" id="A0A8I6Y7U8"/>
<proteinExistence type="predicted"/>